<name>A0A4Z2E386_9TELE</name>
<proteinExistence type="predicted"/>
<keyword evidence="2" id="KW-1185">Reference proteome</keyword>
<dbReference type="Proteomes" id="UP000314294">
    <property type="component" value="Unassembled WGS sequence"/>
</dbReference>
<protein>
    <submittedName>
        <fullName evidence="1">Uncharacterized protein</fullName>
    </submittedName>
</protein>
<gene>
    <name evidence="1" type="ORF">EYF80_066768</name>
</gene>
<reference evidence="1 2" key="1">
    <citation type="submission" date="2019-03" db="EMBL/GenBank/DDBJ databases">
        <title>First draft genome of Liparis tanakae, snailfish: a comprehensive survey of snailfish specific genes.</title>
        <authorList>
            <person name="Kim W."/>
            <person name="Song I."/>
            <person name="Jeong J.-H."/>
            <person name="Kim D."/>
            <person name="Kim S."/>
            <person name="Ryu S."/>
            <person name="Song J.Y."/>
            <person name="Lee S.K."/>
        </authorList>
    </citation>
    <scope>NUCLEOTIDE SEQUENCE [LARGE SCALE GENOMIC DNA]</scope>
    <source>
        <tissue evidence="1">Muscle</tissue>
    </source>
</reference>
<evidence type="ECO:0000313" key="1">
    <source>
        <dbReference type="EMBL" id="TNN23114.1"/>
    </source>
</evidence>
<sequence>MDGPLTEIGHLGSNWQTPFLRGPPFCTHTLKCDPQCYITGSRTGNGVTPCRSGDSVSGQINNTWRDIFSESFE</sequence>
<accession>A0A4Z2E386</accession>
<dbReference type="AlphaFoldDB" id="A0A4Z2E386"/>
<dbReference type="EMBL" id="SRLO01019709">
    <property type="protein sequence ID" value="TNN23114.1"/>
    <property type="molecule type" value="Genomic_DNA"/>
</dbReference>
<comment type="caution">
    <text evidence="1">The sequence shown here is derived from an EMBL/GenBank/DDBJ whole genome shotgun (WGS) entry which is preliminary data.</text>
</comment>
<evidence type="ECO:0000313" key="2">
    <source>
        <dbReference type="Proteomes" id="UP000314294"/>
    </source>
</evidence>
<organism evidence="1 2">
    <name type="scientific">Liparis tanakae</name>
    <name type="common">Tanaka's snailfish</name>
    <dbReference type="NCBI Taxonomy" id="230148"/>
    <lineage>
        <taxon>Eukaryota</taxon>
        <taxon>Metazoa</taxon>
        <taxon>Chordata</taxon>
        <taxon>Craniata</taxon>
        <taxon>Vertebrata</taxon>
        <taxon>Euteleostomi</taxon>
        <taxon>Actinopterygii</taxon>
        <taxon>Neopterygii</taxon>
        <taxon>Teleostei</taxon>
        <taxon>Neoteleostei</taxon>
        <taxon>Acanthomorphata</taxon>
        <taxon>Eupercaria</taxon>
        <taxon>Perciformes</taxon>
        <taxon>Cottioidei</taxon>
        <taxon>Cottales</taxon>
        <taxon>Liparidae</taxon>
        <taxon>Liparis</taxon>
    </lineage>
</organism>